<dbReference type="SUPFAM" id="SSF47473">
    <property type="entry name" value="EF-hand"/>
    <property type="match status" value="1"/>
</dbReference>
<feature type="domain" description="EF-hand" evidence="5">
    <location>
        <begin position="137"/>
        <end position="172"/>
    </location>
</feature>
<dbReference type="PROSITE" id="PS00018">
    <property type="entry name" value="EF_HAND_1"/>
    <property type="match status" value="2"/>
</dbReference>
<dbReference type="InterPro" id="IPR002048">
    <property type="entry name" value="EF_hand_dom"/>
</dbReference>
<dbReference type="PANTHER" id="PTHR45791:SF1">
    <property type="entry name" value="CALCIUM AND INTEGRIN BINDING FAMILY MEMBER 1"/>
    <property type="match status" value="1"/>
</dbReference>
<evidence type="ECO:0000256" key="3">
    <source>
        <dbReference type="ARBA" id="ARBA00022837"/>
    </source>
</evidence>
<keyword evidence="2" id="KW-0677">Repeat</keyword>
<keyword evidence="1" id="KW-0479">Metal-binding</keyword>
<dbReference type="Gene3D" id="1.10.238.10">
    <property type="entry name" value="EF-hand"/>
    <property type="match status" value="2"/>
</dbReference>
<evidence type="ECO:0000256" key="2">
    <source>
        <dbReference type="ARBA" id="ARBA00022737"/>
    </source>
</evidence>
<dbReference type="PROSITE" id="PS50222">
    <property type="entry name" value="EF_HAND_2"/>
    <property type="match status" value="2"/>
</dbReference>
<dbReference type="Proteomes" id="UP000695022">
    <property type="component" value="Unplaced"/>
</dbReference>
<organism evidence="6 7">
    <name type="scientific">Priapulus caudatus</name>
    <name type="common">Priapulid worm</name>
    <dbReference type="NCBI Taxonomy" id="37621"/>
    <lineage>
        <taxon>Eukaryota</taxon>
        <taxon>Metazoa</taxon>
        <taxon>Ecdysozoa</taxon>
        <taxon>Scalidophora</taxon>
        <taxon>Priapulida</taxon>
        <taxon>Priapulimorpha</taxon>
        <taxon>Priapulimorphida</taxon>
        <taxon>Priapulidae</taxon>
        <taxon>Priapulus</taxon>
    </lineage>
</organism>
<evidence type="ECO:0000256" key="4">
    <source>
        <dbReference type="ARBA" id="ARBA00022842"/>
    </source>
</evidence>
<accession>A0ABM1F8U2</accession>
<evidence type="ECO:0000313" key="7">
    <source>
        <dbReference type="RefSeq" id="XP_014680863.1"/>
    </source>
</evidence>
<keyword evidence="6" id="KW-1185">Reference proteome</keyword>
<feature type="domain" description="EF-hand" evidence="5">
    <location>
        <begin position="95"/>
        <end position="130"/>
    </location>
</feature>
<keyword evidence="3" id="KW-0106">Calcium</keyword>
<dbReference type="InterPro" id="IPR051433">
    <property type="entry name" value="CIBP"/>
</dbReference>
<dbReference type="RefSeq" id="XP_014680863.1">
    <property type="nucleotide sequence ID" value="XM_014825377.1"/>
</dbReference>
<sequence>MGSSGSVFSEEELTAYQDVTYLTSQQILRVYERFTQLADDVGRDTRLPKRLISELPELRVNPFRDRIADIFSPDGESIGFEDLLDMMSVFCEQAPPSIKLEYAFRIYDFDEDDMLSEGDIATVVRRLTRESPLDDRDMKQLVGNIMKQADLDDDGLLSYAEFEHAVYKAPDLIHLFKIRM</sequence>
<gene>
    <name evidence="7" type="primary">LOC106820808</name>
</gene>
<evidence type="ECO:0000313" key="6">
    <source>
        <dbReference type="Proteomes" id="UP000695022"/>
    </source>
</evidence>
<name>A0ABM1F8U2_PRICU</name>
<dbReference type="GeneID" id="106820808"/>
<evidence type="ECO:0000256" key="1">
    <source>
        <dbReference type="ARBA" id="ARBA00022723"/>
    </source>
</evidence>
<evidence type="ECO:0000259" key="5">
    <source>
        <dbReference type="PROSITE" id="PS50222"/>
    </source>
</evidence>
<reference evidence="7" key="1">
    <citation type="submission" date="2025-08" db="UniProtKB">
        <authorList>
            <consortium name="RefSeq"/>
        </authorList>
    </citation>
    <scope>IDENTIFICATION</scope>
</reference>
<dbReference type="PANTHER" id="PTHR45791">
    <property type="entry name" value="CALCIUM AND INTEGRIN BINDING FAMILY MEMBER 2"/>
    <property type="match status" value="1"/>
</dbReference>
<dbReference type="Pfam" id="PF13499">
    <property type="entry name" value="EF-hand_7"/>
    <property type="match status" value="1"/>
</dbReference>
<dbReference type="InterPro" id="IPR018247">
    <property type="entry name" value="EF_Hand_1_Ca_BS"/>
</dbReference>
<dbReference type="InterPro" id="IPR011992">
    <property type="entry name" value="EF-hand-dom_pair"/>
</dbReference>
<protein>
    <submittedName>
        <fullName evidence="7">Calcium and integrin-binding protein 1-like</fullName>
    </submittedName>
</protein>
<proteinExistence type="predicted"/>
<keyword evidence="4" id="KW-0460">Magnesium</keyword>